<dbReference type="EMBL" id="BAAABX010000058">
    <property type="protein sequence ID" value="GAA0427505.1"/>
    <property type="molecule type" value="Genomic_DNA"/>
</dbReference>
<organism evidence="2 3">
    <name type="scientific">Streptomyces luteireticuli</name>
    <dbReference type="NCBI Taxonomy" id="173858"/>
    <lineage>
        <taxon>Bacteria</taxon>
        <taxon>Bacillati</taxon>
        <taxon>Actinomycetota</taxon>
        <taxon>Actinomycetes</taxon>
        <taxon>Kitasatosporales</taxon>
        <taxon>Streptomycetaceae</taxon>
        <taxon>Streptomyces</taxon>
    </lineage>
</organism>
<name>A0ABN0Z0X2_9ACTN</name>
<feature type="region of interest" description="Disordered" evidence="1">
    <location>
        <begin position="139"/>
        <end position="199"/>
    </location>
</feature>
<evidence type="ECO:0000313" key="2">
    <source>
        <dbReference type="EMBL" id="GAA0427505.1"/>
    </source>
</evidence>
<accession>A0ABN0Z0X2</accession>
<gene>
    <name evidence="2" type="ORF">GCM10010357_56430</name>
</gene>
<proteinExistence type="predicted"/>
<feature type="compositionally biased region" description="Low complexity" evidence="1">
    <location>
        <begin position="145"/>
        <end position="163"/>
    </location>
</feature>
<sequence>MLGNVMRLTQPWGAIGPIRTAPARPAHLGRACLLNVSCADALSVTLLVAVPACAVVRPFGLSDAAVAVPARLLGRACPQRDPGTALEHLAAASAEQLLVEAAAPLGRPCTRRERSGRAEREAVAAAEGADLLVLARDRTRPGPAPTVSARPAVSSSTTRSAPSCSYSPSPHPARAPWPHRTAARRPLQLDNDPPQDPPR</sequence>
<dbReference type="Proteomes" id="UP001500879">
    <property type="component" value="Unassembled WGS sequence"/>
</dbReference>
<keyword evidence="3" id="KW-1185">Reference proteome</keyword>
<reference evidence="2 3" key="1">
    <citation type="journal article" date="2019" name="Int. J. Syst. Evol. Microbiol.">
        <title>The Global Catalogue of Microorganisms (GCM) 10K type strain sequencing project: providing services to taxonomists for standard genome sequencing and annotation.</title>
        <authorList>
            <consortium name="The Broad Institute Genomics Platform"/>
            <consortium name="The Broad Institute Genome Sequencing Center for Infectious Disease"/>
            <person name="Wu L."/>
            <person name="Ma J."/>
        </authorList>
    </citation>
    <scope>NUCLEOTIDE SEQUENCE [LARGE SCALE GENOMIC DNA]</scope>
    <source>
        <strain evidence="2 3">JCM 4788</strain>
    </source>
</reference>
<evidence type="ECO:0008006" key="4">
    <source>
        <dbReference type="Google" id="ProtNLM"/>
    </source>
</evidence>
<comment type="caution">
    <text evidence="2">The sequence shown here is derived from an EMBL/GenBank/DDBJ whole genome shotgun (WGS) entry which is preliminary data.</text>
</comment>
<evidence type="ECO:0000313" key="3">
    <source>
        <dbReference type="Proteomes" id="UP001500879"/>
    </source>
</evidence>
<evidence type="ECO:0000256" key="1">
    <source>
        <dbReference type="SAM" id="MobiDB-lite"/>
    </source>
</evidence>
<protein>
    <recommendedName>
        <fullName evidence="4">Universal stress protein</fullName>
    </recommendedName>
</protein>